<evidence type="ECO:0000313" key="1">
    <source>
        <dbReference type="EMBL" id="MDT0352983.1"/>
    </source>
</evidence>
<proteinExistence type="predicted"/>
<gene>
    <name evidence="1" type="ORF">RM445_26050</name>
</gene>
<reference evidence="2" key="1">
    <citation type="submission" date="2023-07" db="EMBL/GenBank/DDBJ databases">
        <title>30 novel species of actinomycetes from the DSMZ collection.</title>
        <authorList>
            <person name="Nouioui I."/>
        </authorList>
    </citation>
    <scope>NUCLEOTIDE SEQUENCE [LARGE SCALE GENOMIC DNA]</scope>
    <source>
        <strain evidence="2">DSM 45834</strain>
    </source>
</reference>
<dbReference type="EMBL" id="JAVREJ010000024">
    <property type="protein sequence ID" value="MDT0352983.1"/>
    <property type="molecule type" value="Genomic_DNA"/>
</dbReference>
<dbReference type="RefSeq" id="WP_311559494.1">
    <property type="nucleotide sequence ID" value="NZ_JAVREJ010000024.1"/>
</dbReference>
<sequence length="50" mass="5414">MPRWLVALIIILIIIVFILPNPAGTGSYLGNAIDSIVIFFRSIGQSVNSV</sequence>
<protein>
    <submittedName>
        <fullName evidence="1">Uncharacterized protein</fullName>
    </submittedName>
</protein>
<organism evidence="1 2">
    <name type="scientific">Pseudonocardia charpentierae</name>
    <dbReference type="NCBI Taxonomy" id="3075545"/>
    <lineage>
        <taxon>Bacteria</taxon>
        <taxon>Bacillati</taxon>
        <taxon>Actinomycetota</taxon>
        <taxon>Actinomycetes</taxon>
        <taxon>Pseudonocardiales</taxon>
        <taxon>Pseudonocardiaceae</taxon>
        <taxon>Pseudonocardia</taxon>
    </lineage>
</organism>
<keyword evidence="2" id="KW-1185">Reference proteome</keyword>
<evidence type="ECO:0000313" key="2">
    <source>
        <dbReference type="Proteomes" id="UP001183202"/>
    </source>
</evidence>
<accession>A0ABU2NG89</accession>
<dbReference type="Proteomes" id="UP001183202">
    <property type="component" value="Unassembled WGS sequence"/>
</dbReference>
<name>A0ABU2NG89_9PSEU</name>
<comment type="caution">
    <text evidence="1">The sequence shown here is derived from an EMBL/GenBank/DDBJ whole genome shotgun (WGS) entry which is preliminary data.</text>
</comment>